<reference evidence="1" key="1">
    <citation type="submission" date="2020-03" db="EMBL/GenBank/DDBJ databases">
        <title>The deep terrestrial virosphere.</title>
        <authorList>
            <person name="Holmfeldt K."/>
            <person name="Nilsson E."/>
            <person name="Simone D."/>
            <person name="Lopez-Fernandez M."/>
            <person name="Wu X."/>
            <person name="de Brujin I."/>
            <person name="Lundin D."/>
            <person name="Andersson A."/>
            <person name="Bertilsson S."/>
            <person name="Dopson M."/>
        </authorList>
    </citation>
    <scope>NUCLEOTIDE SEQUENCE</scope>
    <source>
        <strain evidence="1">MM415B03614</strain>
    </source>
</reference>
<name>A0A6M3LBX4_9ZZZZ</name>
<accession>A0A6M3LBX4</accession>
<sequence>MIVVIMQNAQVQAAYTNSPSDPSTIIVKDADVSARGPDLVTVEPVRRDRRLVNEVIALLRSRGEDV</sequence>
<protein>
    <submittedName>
        <fullName evidence="1">Uncharacterized protein</fullName>
    </submittedName>
</protein>
<proteinExistence type="predicted"/>
<gene>
    <name evidence="1" type="ORF">MM415B03614_0001</name>
</gene>
<dbReference type="EMBL" id="MT142929">
    <property type="protein sequence ID" value="QJA90665.1"/>
    <property type="molecule type" value="Genomic_DNA"/>
</dbReference>
<organism evidence="1">
    <name type="scientific">viral metagenome</name>
    <dbReference type="NCBI Taxonomy" id="1070528"/>
    <lineage>
        <taxon>unclassified sequences</taxon>
        <taxon>metagenomes</taxon>
        <taxon>organismal metagenomes</taxon>
    </lineage>
</organism>
<evidence type="ECO:0000313" key="1">
    <source>
        <dbReference type="EMBL" id="QJA90665.1"/>
    </source>
</evidence>
<dbReference type="AlphaFoldDB" id="A0A6M3LBX4"/>